<evidence type="ECO:0000313" key="1">
    <source>
        <dbReference type="EMBL" id="KKL74357.1"/>
    </source>
</evidence>
<organism evidence="1">
    <name type="scientific">marine sediment metagenome</name>
    <dbReference type="NCBI Taxonomy" id="412755"/>
    <lineage>
        <taxon>unclassified sequences</taxon>
        <taxon>metagenomes</taxon>
        <taxon>ecological metagenomes</taxon>
    </lineage>
</organism>
<protein>
    <submittedName>
        <fullName evidence="1">Uncharacterized protein</fullName>
    </submittedName>
</protein>
<feature type="non-terminal residue" evidence="1">
    <location>
        <position position="1"/>
    </location>
</feature>
<comment type="caution">
    <text evidence="1">The sequence shown here is derived from an EMBL/GenBank/DDBJ whole genome shotgun (WGS) entry which is preliminary data.</text>
</comment>
<reference evidence="1" key="1">
    <citation type="journal article" date="2015" name="Nature">
        <title>Complex archaea that bridge the gap between prokaryotes and eukaryotes.</title>
        <authorList>
            <person name="Spang A."/>
            <person name="Saw J.H."/>
            <person name="Jorgensen S.L."/>
            <person name="Zaremba-Niedzwiedzka K."/>
            <person name="Martijn J."/>
            <person name="Lind A.E."/>
            <person name="van Eijk R."/>
            <person name="Schleper C."/>
            <person name="Guy L."/>
            <person name="Ettema T.J."/>
        </authorList>
    </citation>
    <scope>NUCLEOTIDE SEQUENCE</scope>
</reference>
<dbReference type="AlphaFoldDB" id="A0A0F9HGY0"/>
<gene>
    <name evidence="1" type="ORF">LCGC14_2065690</name>
</gene>
<proteinExistence type="predicted"/>
<sequence>YHINLTANSTDGNETHEILIFTVDVTLPSLDASTFSGNHTLHYAHENITFQFNYSDNNQLFSINISTPEGDLFNITGLNGTSYIFNGSINASTYGIGRKNITTEFCDAHTAKKIGKWKYKKRWDKKIQFDNGLLIGPESVWGWQDVEVKKLKDSYIFTYYSRTFMVGATKRFIVEGEKSVFIYGNQGDYKGWVIVDNKRWVDHNLKNQPNAEYNIIRINEKILKKYRKDIEEMPIDLQKEVYKRHYLEIARSFIRNKDLKEAIRYYKKAKIYSNISIIDYVKLIQHLLYSIKTIKKLFLSTIIWISGTFKIDKVLNLFRR</sequence>
<accession>A0A0F9HGY0</accession>
<name>A0A0F9HGY0_9ZZZZ</name>
<dbReference type="EMBL" id="LAZR01024680">
    <property type="protein sequence ID" value="KKL74357.1"/>
    <property type="molecule type" value="Genomic_DNA"/>
</dbReference>